<dbReference type="InterPro" id="IPR001789">
    <property type="entry name" value="Sig_transdc_resp-reg_receiver"/>
</dbReference>
<comment type="caution">
    <text evidence="5">The sequence shown here is derived from an EMBL/GenBank/DDBJ whole genome shotgun (WGS) entry which is preliminary data.</text>
</comment>
<dbReference type="Pfam" id="PF00072">
    <property type="entry name" value="Response_reg"/>
    <property type="match status" value="1"/>
</dbReference>
<proteinExistence type="predicted"/>
<name>B4D1N4_9BACT</name>
<dbReference type="SUPFAM" id="SSF52172">
    <property type="entry name" value="CheY-like"/>
    <property type="match status" value="1"/>
</dbReference>
<feature type="domain" description="Response regulatory" evidence="4">
    <location>
        <begin position="51"/>
        <end position="165"/>
    </location>
</feature>
<evidence type="ECO:0000256" key="3">
    <source>
        <dbReference type="PROSITE-ProRule" id="PRU00169"/>
    </source>
</evidence>
<gene>
    <name evidence="5" type="ORF">CfE428DRAFT_2822</name>
</gene>
<feature type="modified residue" description="4-aspartylphosphate" evidence="3">
    <location>
        <position position="101"/>
    </location>
</feature>
<dbReference type="Proteomes" id="UP000005824">
    <property type="component" value="Unassembled WGS sequence"/>
</dbReference>
<dbReference type="InParanoid" id="B4D1N4"/>
<accession>B4D1N4</accession>
<dbReference type="eggNOG" id="COG0784">
    <property type="taxonomic scope" value="Bacteria"/>
</dbReference>
<reference evidence="5 6" key="1">
    <citation type="journal article" date="2011" name="J. Bacteriol.">
        <title>Genome sequence of Chthoniobacter flavus Ellin428, an aerobic heterotrophic soil bacterium.</title>
        <authorList>
            <person name="Kant R."/>
            <person name="van Passel M.W."/>
            <person name="Palva A."/>
            <person name="Lucas S."/>
            <person name="Lapidus A."/>
            <person name="Glavina Del Rio T."/>
            <person name="Dalin E."/>
            <person name="Tice H."/>
            <person name="Bruce D."/>
            <person name="Goodwin L."/>
            <person name="Pitluck S."/>
            <person name="Larimer F.W."/>
            <person name="Land M.L."/>
            <person name="Hauser L."/>
            <person name="Sangwan P."/>
            <person name="de Vos W.M."/>
            <person name="Janssen P.H."/>
            <person name="Smidt H."/>
        </authorList>
    </citation>
    <scope>NUCLEOTIDE SEQUENCE [LARGE SCALE GENOMIC DNA]</scope>
    <source>
        <strain evidence="5 6">Ellin428</strain>
    </source>
</reference>
<dbReference type="EMBL" id="ABVL01000007">
    <property type="protein sequence ID" value="EDY19646.1"/>
    <property type="molecule type" value="Genomic_DNA"/>
</dbReference>
<dbReference type="GO" id="GO:0000160">
    <property type="term" value="P:phosphorelay signal transduction system"/>
    <property type="evidence" value="ECO:0007669"/>
    <property type="project" value="UniProtKB-KW"/>
</dbReference>
<dbReference type="PANTHER" id="PTHR44591:SF14">
    <property type="entry name" value="PROTEIN PILG"/>
    <property type="match status" value="1"/>
</dbReference>
<keyword evidence="6" id="KW-1185">Reference proteome</keyword>
<dbReference type="PROSITE" id="PS50110">
    <property type="entry name" value="RESPONSE_REGULATORY"/>
    <property type="match status" value="1"/>
</dbReference>
<evidence type="ECO:0000256" key="1">
    <source>
        <dbReference type="ARBA" id="ARBA00022553"/>
    </source>
</evidence>
<protein>
    <submittedName>
        <fullName evidence="5">Response regulator receiver protein</fullName>
    </submittedName>
</protein>
<dbReference type="Gene3D" id="3.40.50.2300">
    <property type="match status" value="1"/>
</dbReference>
<keyword evidence="1 3" id="KW-0597">Phosphoprotein</keyword>
<organism evidence="5 6">
    <name type="scientific">Chthoniobacter flavus Ellin428</name>
    <dbReference type="NCBI Taxonomy" id="497964"/>
    <lineage>
        <taxon>Bacteria</taxon>
        <taxon>Pseudomonadati</taxon>
        <taxon>Verrucomicrobiota</taxon>
        <taxon>Spartobacteria</taxon>
        <taxon>Chthoniobacterales</taxon>
        <taxon>Chthoniobacteraceae</taxon>
        <taxon>Chthoniobacter</taxon>
    </lineage>
</organism>
<sequence>MLLRYSPGTKSVFPLNDRGTGTAHVKGMSISPLTGPSLTAPSSTTEVHRQTILVVDDDVALRGTMSMMLECDGFRVLGAGNGLEALQMLEGNSHISAVLLDLFMPVMGGRETLHQIRSFWSSLPVILVSGYDMSELDQDPKTAPDGYIHKPFTFTHLTSTLGAVLH</sequence>
<dbReference type="STRING" id="497964.CfE428DRAFT_2822"/>
<keyword evidence="2" id="KW-0902">Two-component regulatory system</keyword>
<evidence type="ECO:0000313" key="6">
    <source>
        <dbReference type="Proteomes" id="UP000005824"/>
    </source>
</evidence>
<evidence type="ECO:0000256" key="2">
    <source>
        <dbReference type="ARBA" id="ARBA00023012"/>
    </source>
</evidence>
<evidence type="ECO:0000313" key="5">
    <source>
        <dbReference type="EMBL" id="EDY19646.1"/>
    </source>
</evidence>
<dbReference type="SMART" id="SM00448">
    <property type="entry name" value="REC"/>
    <property type="match status" value="1"/>
</dbReference>
<dbReference type="InterPro" id="IPR011006">
    <property type="entry name" value="CheY-like_superfamily"/>
</dbReference>
<evidence type="ECO:0000259" key="4">
    <source>
        <dbReference type="PROSITE" id="PS50110"/>
    </source>
</evidence>
<dbReference type="AlphaFoldDB" id="B4D1N4"/>
<dbReference type="InterPro" id="IPR050595">
    <property type="entry name" value="Bact_response_regulator"/>
</dbReference>
<dbReference type="PANTHER" id="PTHR44591">
    <property type="entry name" value="STRESS RESPONSE REGULATOR PROTEIN 1"/>
    <property type="match status" value="1"/>
</dbReference>